<evidence type="ECO:0000313" key="2">
    <source>
        <dbReference type="Proteomes" id="UP001569154"/>
    </source>
</evidence>
<sequence length="196" mass="21491">MKNILFITIVAILLSGCVTRKVPVMIEARTVASISEMGVHKLNCEMIDTQTLMDLHPNNVTPTLKNKTFESGGNRYRIATVLDERKGRPSSVVAEIYHCPISFQTKPAGVVKLLPGAHEVKPVSFAEIENVNCKVVGSHVVEETSPDSVYTELSNEVFMSGGNRYHITKIIATDGVNATSVSADIYRCKHQSVAFE</sequence>
<dbReference type="PROSITE" id="PS51257">
    <property type="entry name" value="PROKAR_LIPOPROTEIN"/>
    <property type="match status" value="1"/>
</dbReference>
<gene>
    <name evidence="1" type="ORF">ACED35_08615</name>
</gene>
<evidence type="ECO:0000313" key="1">
    <source>
        <dbReference type="EMBL" id="MEZ8081179.1"/>
    </source>
</evidence>
<dbReference type="RefSeq" id="WP_017015466.1">
    <property type="nucleotide sequence ID" value="NZ_AJYG02000063.1"/>
</dbReference>
<keyword evidence="2" id="KW-1185">Reference proteome</keyword>
<proteinExistence type="predicted"/>
<reference evidence="1 2" key="1">
    <citation type="submission" date="2024-06" db="EMBL/GenBank/DDBJ databases">
        <authorList>
            <person name="Steensen K."/>
            <person name="Seneca J."/>
            <person name="Bartlau N."/>
            <person name="Yu A.X."/>
            <person name="Polz M.F."/>
        </authorList>
    </citation>
    <scope>NUCLEOTIDE SEQUENCE [LARGE SCALE GENOMIC DNA]</scope>
    <source>
        <strain evidence="1 2">1F260</strain>
    </source>
</reference>
<protein>
    <submittedName>
        <fullName evidence="1">DUF1471 domain-containing protein</fullName>
    </submittedName>
</protein>
<accession>A0ABV4L148</accession>
<comment type="caution">
    <text evidence="1">The sequence shown here is derived from an EMBL/GenBank/DDBJ whole genome shotgun (WGS) entry which is preliminary data.</text>
</comment>
<dbReference type="EMBL" id="JBGONM010000016">
    <property type="protein sequence ID" value="MEZ8081179.1"/>
    <property type="molecule type" value="Genomic_DNA"/>
</dbReference>
<dbReference type="Proteomes" id="UP001569154">
    <property type="component" value="Unassembled WGS sequence"/>
</dbReference>
<name>A0ABV4L148_9GAMM</name>
<organism evidence="1 2">
    <name type="scientific">Enterovibrio norvegicus</name>
    <dbReference type="NCBI Taxonomy" id="188144"/>
    <lineage>
        <taxon>Bacteria</taxon>
        <taxon>Pseudomonadati</taxon>
        <taxon>Pseudomonadota</taxon>
        <taxon>Gammaproteobacteria</taxon>
        <taxon>Vibrionales</taxon>
        <taxon>Vibrionaceae</taxon>
        <taxon>Enterovibrio</taxon>
    </lineage>
</organism>